<reference evidence="2" key="1">
    <citation type="submission" date="2020-02" db="EMBL/GenBank/DDBJ databases">
        <title>Bacillus sedimentmangrovi sp. nov., isolated from sediment of the mangrove ecosystem.</title>
        <authorList>
            <person name="Liu G."/>
        </authorList>
    </citation>
    <scope>NUCLEOTIDE SEQUENCE [LARGE SCALE GENOMIC DNA]</scope>
    <source>
        <strain evidence="2">SgZ-7</strain>
    </source>
</reference>
<accession>A0A6B3TP04</accession>
<dbReference type="Proteomes" id="UP000481621">
    <property type="component" value="Unassembled WGS sequence"/>
</dbReference>
<keyword evidence="3" id="KW-1185">Reference proteome</keyword>
<evidence type="ECO:0000313" key="2">
    <source>
        <dbReference type="EMBL" id="NEX78069.1"/>
    </source>
</evidence>
<sequence>MIDYIIIALLLLNGIGMFLLLMKGTNKQKGNVQLDLLKKFAEQQMIWNREWNELKTMMEKHHAEVLKELGKWEATRQSLELSIPQTSHSNHNQHLFLQDRYKEIFDLHQQGYSVEQISKKLEKGVGEVSFILQLAGPSSK</sequence>
<feature type="transmembrane region" description="Helical" evidence="1">
    <location>
        <begin position="6"/>
        <end position="22"/>
    </location>
</feature>
<comment type="caution">
    <text evidence="2">The sequence shown here is derived from an EMBL/GenBank/DDBJ whole genome shotgun (WGS) entry which is preliminary data.</text>
</comment>
<dbReference type="AlphaFoldDB" id="A0A6B3TP04"/>
<dbReference type="RefSeq" id="WP_163250589.1">
    <property type="nucleotide sequence ID" value="NZ_JAAIUV010000004.1"/>
</dbReference>
<organism evidence="2 3">
    <name type="scientific">Neobacillus thermocopriae</name>
    <dbReference type="NCBI Taxonomy" id="1215031"/>
    <lineage>
        <taxon>Bacteria</taxon>
        <taxon>Bacillati</taxon>
        <taxon>Bacillota</taxon>
        <taxon>Bacilli</taxon>
        <taxon>Bacillales</taxon>
        <taxon>Bacillaceae</taxon>
        <taxon>Neobacillus</taxon>
    </lineage>
</organism>
<dbReference type="Pfam" id="PF19610">
    <property type="entry name" value="DUF6115"/>
    <property type="match status" value="1"/>
</dbReference>
<keyword evidence="1" id="KW-0812">Transmembrane</keyword>
<evidence type="ECO:0000256" key="1">
    <source>
        <dbReference type="SAM" id="Phobius"/>
    </source>
</evidence>
<dbReference type="EMBL" id="JAAIUV010000004">
    <property type="protein sequence ID" value="NEX78069.1"/>
    <property type="molecule type" value="Genomic_DNA"/>
</dbReference>
<keyword evidence="1" id="KW-0472">Membrane</keyword>
<dbReference type="InterPro" id="IPR046118">
    <property type="entry name" value="DUF6115"/>
</dbReference>
<gene>
    <name evidence="2" type="ORF">G4Z05_04090</name>
</gene>
<evidence type="ECO:0000313" key="3">
    <source>
        <dbReference type="Proteomes" id="UP000481621"/>
    </source>
</evidence>
<keyword evidence="1" id="KW-1133">Transmembrane helix</keyword>
<protein>
    <submittedName>
        <fullName evidence="2">Helix-turn-helix domain-containing protein</fullName>
    </submittedName>
</protein>
<proteinExistence type="predicted"/>
<name>A0A6B3TP04_9BACI</name>